<sequence length="249" mass="28195">MKLLSYKKIGKGKPLVLVHGYLGGQDMWKFQEELKDHFELIMPSLPGYGESAFMRAPSTIRDNAVKVFELLDLLGVETFYLLGHSMGGMIVQEMAALFPERVKKLICFGTGSIGVLPNRFETIEESRNKIKEKGIKETRENIAKTWFVDYLLGDGYQLCLDEGAKATTQAALASLDAWDSWDGRGQLDKIQSPTLILWSDKDRSYDLNQQEILKRGIHNSKLEIIKGCAHNSHMEKPELVNKIIKEFLS</sequence>
<dbReference type="EMBL" id="CP006911">
    <property type="protein sequence ID" value="ALE01897.1"/>
    <property type="molecule type" value="Genomic_DNA"/>
</dbReference>
<organism evidence="2 3">
    <name type="scientific">Candidatus Pseudothioglobus singularis PS1</name>
    <dbReference type="NCBI Taxonomy" id="1125411"/>
    <lineage>
        <taxon>Bacteria</taxon>
        <taxon>Pseudomonadati</taxon>
        <taxon>Pseudomonadota</taxon>
        <taxon>Gammaproteobacteria</taxon>
        <taxon>Candidatus Pseudothioglobaceae</taxon>
        <taxon>Candidatus Pseudothioglobus</taxon>
    </lineage>
</organism>
<feature type="domain" description="AB hydrolase-1" evidence="1">
    <location>
        <begin position="13"/>
        <end position="125"/>
    </location>
</feature>
<dbReference type="Gene3D" id="3.40.50.1820">
    <property type="entry name" value="alpha/beta hydrolase"/>
    <property type="match status" value="1"/>
</dbReference>
<accession>A0A0M4LPP0</accession>
<keyword evidence="3" id="KW-1185">Reference proteome</keyword>
<evidence type="ECO:0000313" key="3">
    <source>
        <dbReference type="Proteomes" id="UP000068905"/>
    </source>
</evidence>
<dbReference type="PATRIC" id="fig|1125411.7.peg.874"/>
<keyword evidence="2" id="KW-0378">Hydrolase</keyword>
<dbReference type="GO" id="GO:0016787">
    <property type="term" value="F:hydrolase activity"/>
    <property type="evidence" value="ECO:0007669"/>
    <property type="project" value="UniProtKB-KW"/>
</dbReference>
<dbReference type="PRINTS" id="PR00412">
    <property type="entry name" value="EPOXHYDRLASE"/>
</dbReference>
<dbReference type="AlphaFoldDB" id="A0A0M4LPP0"/>
<dbReference type="InterPro" id="IPR000639">
    <property type="entry name" value="Epox_hydrolase-like"/>
</dbReference>
<reference evidence="2 3" key="1">
    <citation type="journal article" date="2015" name="Genome Announc.">
        <title>Genome Sequence of 'Candidatus Thioglobus singularis' Strain PS1, a Mixotroph from the SUP05 Clade of Marine Gammaproteobacteria.</title>
        <authorList>
            <person name="Marshall K.T."/>
            <person name="Morris R.M."/>
        </authorList>
    </citation>
    <scope>NUCLEOTIDE SEQUENCE [LARGE SCALE GENOMIC DNA]</scope>
    <source>
        <strain evidence="2 3">PS1</strain>
    </source>
</reference>
<dbReference type="RefSeq" id="WP_053820093.1">
    <property type="nucleotide sequence ID" value="NZ_CP006911.1"/>
</dbReference>
<gene>
    <name evidence="2" type="ORF">W908_04460</name>
</gene>
<dbReference type="PANTHER" id="PTHR43798">
    <property type="entry name" value="MONOACYLGLYCEROL LIPASE"/>
    <property type="match status" value="1"/>
</dbReference>
<evidence type="ECO:0000313" key="2">
    <source>
        <dbReference type="EMBL" id="ALE01897.1"/>
    </source>
</evidence>
<dbReference type="SUPFAM" id="SSF53474">
    <property type="entry name" value="alpha/beta-Hydrolases"/>
    <property type="match status" value="1"/>
</dbReference>
<dbReference type="OrthoDB" id="7057597at2"/>
<dbReference type="InterPro" id="IPR000073">
    <property type="entry name" value="AB_hydrolase_1"/>
</dbReference>
<dbReference type="PRINTS" id="PR00111">
    <property type="entry name" value="ABHYDROLASE"/>
</dbReference>
<dbReference type="Pfam" id="PF00561">
    <property type="entry name" value="Abhydrolase_1"/>
    <property type="match status" value="2"/>
</dbReference>
<dbReference type="KEGG" id="tsn:W908_04460"/>
<protein>
    <submittedName>
        <fullName evidence="2">Alpha/beta hydrolase</fullName>
    </submittedName>
</protein>
<proteinExistence type="predicted"/>
<dbReference type="STRING" id="1125411.W908_04460"/>
<dbReference type="InterPro" id="IPR050266">
    <property type="entry name" value="AB_hydrolase_sf"/>
</dbReference>
<feature type="domain" description="AB hydrolase-1" evidence="1">
    <location>
        <begin position="169"/>
        <end position="237"/>
    </location>
</feature>
<dbReference type="InterPro" id="IPR029058">
    <property type="entry name" value="AB_hydrolase_fold"/>
</dbReference>
<name>A0A0M4LPP0_9GAMM</name>
<dbReference type="Proteomes" id="UP000068905">
    <property type="component" value="Chromosome"/>
</dbReference>
<evidence type="ECO:0000259" key="1">
    <source>
        <dbReference type="Pfam" id="PF00561"/>
    </source>
</evidence>